<gene>
    <name evidence="1" type="ORF">PAECIP111802_01620</name>
</gene>
<accession>A0ABM8VEA4</accession>
<dbReference type="InterPro" id="IPR058532">
    <property type="entry name" value="YjbR/MT2646/Rv2570-like"/>
</dbReference>
<comment type="caution">
    <text evidence="1">The sequence shown here is derived from an EMBL/GenBank/DDBJ whole genome shotgun (WGS) entry which is preliminary data.</text>
</comment>
<reference evidence="1 2" key="1">
    <citation type="submission" date="2021-06" db="EMBL/GenBank/DDBJ databases">
        <authorList>
            <person name="Criscuolo A."/>
        </authorList>
    </citation>
    <scope>NUCLEOTIDE SEQUENCE [LARGE SCALE GENOMIC DNA]</scope>
    <source>
        <strain evidence="2">CIP 111802</strain>
    </source>
</reference>
<dbReference type="Proteomes" id="UP000730618">
    <property type="component" value="Unassembled WGS sequence"/>
</dbReference>
<organism evidence="1 2">
    <name type="scientific">Paenibacillus allorhizosphaerae</name>
    <dbReference type="NCBI Taxonomy" id="2849866"/>
    <lineage>
        <taxon>Bacteria</taxon>
        <taxon>Bacillati</taxon>
        <taxon>Bacillota</taxon>
        <taxon>Bacilli</taxon>
        <taxon>Bacillales</taxon>
        <taxon>Paenibacillaceae</taxon>
        <taxon>Paenibacillus</taxon>
    </lineage>
</organism>
<evidence type="ECO:0008006" key="3">
    <source>
        <dbReference type="Google" id="ProtNLM"/>
    </source>
</evidence>
<evidence type="ECO:0000313" key="1">
    <source>
        <dbReference type="EMBL" id="CAG7630283.1"/>
    </source>
</evidence>
<dbReference type="RefSeq" id="WP_218097982.1">
    <property type="nucleotide sequence ID" value="NZ_CAJVCE010000004.1"/>
</dbReference>
<dbReference type="EMBL" id="CAJVCE010000004">
    <property type="protein sequence ID" value="CAG7630283.1"/>
    <property type="molecule type" value="Genomic_DNA"/>
</dbReference>
<proteinExistence type="predicted"/>
<evidence type="ECO:0000313" key="2">
    <source>
        <dbReference type="Proteomes" id="UP000730618"/>
    </source>
</evidence>
<sequence>MGHDRRLVTKEGQAMLEQVRHICAELPEVEEIVDGFGHITLKVRGKSFVIMGETEEGASLSFKSDLESQHLLLQQSGSYVKTRYIGQHGWVSTKMGAPLNWEELSELLKEAYLRAAPKRLARQLLQ</sequence>
<keyword evidence="2" id="KW-1185">Reference proteome</keyword>
<dbReference type="Pfam" id="PF04237">
    <property type="entry name" value="YjbR"/>
    <property type="match status" value="1"/>
</dbReference>
<name>A0ABM8VEA4_9BACL</name>
<protein>
    <recommendedName>
        <fullName evidence="3">MmcQ/YjbR family DNA-binding protein</fullName>
    </recommendedName>
</protein>